<evidence type="ECO:0000313" key="1">
    <source>
        <dbReference type="EMBL" id="KAF5777116.1"/>
    </source>
</evidence>
<organism evidence="2 3">
    <name type="scientific">Helianthus annuus</name>
    <name type="common">Common sunflower</name>
    <dbReference type="NCBI Taxonomy" id="4232"/>
    <lineage>
        <taxon>Eukaryota</taxon>
        <taxon>Viridiplantae</taxon>
        <taxon>Streptophyta</taxon>
        <taxon>Embryophyta</taxon>
        <taxon>Tracheophyta</taxon>
        <taxon>Spermatophyta</taxon>
        <taxon>Magnoliopsida</taxon>
        <taxon>eudicotyledons</taxon>
        <taxon>Gunneridae</taxon>
        <taxon>Pentapetalae</taxon>
        <taxon>asterids</taxon>
        <taxon>campanulids</taxon>
        <taxon>Asterales</taxon>
        <taxon>Asteraceae</taxon>
        <taxon>Asteroideae</taxon>
        <taxon>Heliantheae alliance</taxon>
        <taxon>Heliantheae</taxon>
        <taxon>Helianthus</taxon>
    </lineage>
</organism>
<accession>A0A251SZX3</accession>
<protein>
    <submittedName>
        <fullName evidence="2">Uncharacterized protein</fullName>
    </submittedName>
</protein>
<dbReference type="InParanoid" id="A0A251SZX3"/>
<reference evidence="1" key="3">
    <citation type="submission" date="2020-06" db="EMBL/GenBank/DDBJ databases">
        <title>Helianthus annuus Genome sequencing and assembly Release 2.</title>
        <authorList>
            <person name="Gouzy J."/>
            <person name="Langlade N."/>
            <person name="Munos S."/>
        </authorList>
    </citation>
    <scope>NUCLEOTIDE SEQUENCE</scope>
    <source>
        <tissue evidence="1">Leaves</tissue>
    </source>
</reference>
<gene>
    <name evidence="2" type="ORF">HannXRQ_Chr12g0361851</name>
    <name evidence="1" type="ORF">HanXRQr2_Chr12g0531891</name>
</gene>
<reference evidence="2" key="2">
    <citation type="submission" date="2017-02" db="EMBL/GenBank/DDBJ databases">
        <title>Sunflower complete genome.</title>
        <authorList>
            <person name="Langlade N."/>
            <person name="Munos S."/>
        </authorList>
    </citation>
    <scope>NUCLEOTIDE SEQUENCE [LARGE SCALE GENOMIC DNA]</scope>
    <source>
        <tissue evidence="2">Leaves</tissue>
    </source>
</reference>
<dbReference type="Gramene" id="mRNA:HanXRQr2_Chr12g0531891">
    <property type="protein sequence ID" value="mRNA:HanXRQr2_Chr12g0531891"/>
    <property type="gene ID" value="HanXRQr2_Chr12g0531891"/>
</dbReference>
<reference evidence="1 3" key="1">
    <citation type="journal article" date="2017" name="Nature">
        <title>The sunflower genome provides insights into oil metabolism, flowering and Asterid evolution.</title>
        <authorList>
            <person name="Badouin H."/>
            <person name="Gouzy J."/>
            <person name="Grassa C.J."/>
            <person name="Murat F."/>
            <person name="Staton S.E."/>
            <person name="Cottret L."/>
            <person name="Lelandais-Briere C."/>
            <person name="Owens G.L."/>
            <person name="Carrere S."/>
            <person name="Mayjonade B."/>
            <person name="Legrand L."/>
            <person name="Gill N."/>
            <person name="Kane N.C."/>
            <person name="Bowers J.E."/>
            <person name="Hubner S."/>
            <person name="Bellec A."/>
            <person name="Berard A."/>
            <person name="Berges H."/>
            <person name="Blanchet N."/>
            <person name="Boniface M.C."/>
            <person name="Brunel D."/>
            <person name="Catrice O."/>
            <person name="Chaidir N."/>
            <person name="Claudel C."/>
            <person name="Donnadieu C."/>
            <person name="Faraut T."/>
            <person name="Fievet G."/>
            <person name="Helmstetter N."/>
            <person name="King M."/>
            <person name="Knapp S.J."/>
            <person name="Lai Z."/>
            <person name="Le Paslier M.C."/>
            <person name="Lippi Y."/>
            <person name="Lorenzon L."/>
            <person name="Mandel J.R."/>
            <person name="Marage G."/>
            <person name="Marchand G."/>
            <person name="Marquand E."/>
            <person name="Bret-Mestries E."/>
            <person name="Morien E."/>
            <person name="Nambeesan S."/>
            <person name="Nguyen T."/>
            <person name="Pegot-Espagnet P."/>
            <person name="Pouilly N."/>
            <person name="Raftis F."/>
            <person name="Sallet E."/>
            <person name="Schiex T."/>
            <person name="Thomas J."/>
            <person name="Vandecasteele C."/>
            <person name="Vares D."/>
            <person name="Vear F."/>
            <person name="Vautrin S."/>
            <person name="Crespi M."/>
            <person name="Mangin B."/>
            <person name="Burke J.M."/>
            <person name="Salse J."/>
            <person name="Munos S."/>
            <person name="Vincourt P."/>
            <person name="Rieseberg L.H."/>
            <person name="Langlade N.B."/>
        </authorList>
    </citation>
    <scope>NUCLEOTIDE SEQUENCE [LARGE SCALE GENOMIC DNA]</scope>
    <source>
        <strain evidence="3">cv. SF193</strain>
        <tissue evidence="1">Leaves</tissue>
    </source>
</reference>
<dbReference type="AlphaFoldDB" id="A0A251SZX3"/>
<evidence type="ECO:0000313" key="3">
    <source>
        <dbReference type="Proteomes" id="UP000215914"/>
    </source>
</evidence>
<name>A0A251SZX3_HELAN</name>
<keyword evidence="3" id="KW-1185">Reference proteome</keyword>
<evidence type="ECO:0000313" key="2">
    <source>
        <dbReference type="EMBL" id="OTG04400.1"/>
    </source>
</evidence>
<sequence>MVIIAFGSEWYNNFTMHGRIQPLPWCYEFSSAVTSELNHRLVMNRGRVLILAFIRGLHVIGFQHGDYGFG</sequence>
<proteinExistence type="predicted"/>
<dbReference type="EMBL" id="CM007901">
    <property type="protein sequence ID" value="OTG04400.1"/>
    <property type="molecule type" value="Genomic_DNA"/>
</dbReference>
<dbReference type="Proteomes" id="UP000215914">
    <property type="component" value="Chromosome 12"/>
</dbReference>
<dbReference type="EMBL" id="MNCJ02000327">
    <property type="protein sequence ID" value="KAF5777116.1"/>
    <property type="molecule type" value="Genomic_DNA"/>
</dbReference>